<organism evidence="2 3">
    <name type="scientific">Christiangramia fulva</name>
    <dbReference type="NCBI Taxonomy" id="2126553"/>
    <lineage>
        <taxon>Bacteria</taxon>
        <taxon>Pseudomonadati</taxon>
        <taxon>Bacteroidota</taxon>
        <taxon>Flavobacteriia</taxon>
        <taxon>Flavobacteriales</taxon>
        <taxon>Flavobacteriaceae</taxon>
        <taxon>Christiangramia</taxon>
    </lineage>
</organism>
<keyword evidence="3" id="KW-1185">Reference proteome</keyword>
<evidence type="ECO:0000313" key="2">
    <source>
        <dbReference type="EMBL" id="AVR47441.1"/>
    </source>
</evidence>
<accession>A0A2R3ZB18</accession>
<dbReference type="OrthoDB" id="1143568at2"/>
<keyword evidence="2" id="KW-0808">Transferase</keyword>
<dbReference type="Proteomes" id="UP000241507">
    <property type="component" value="Chromosome"/>
</dbReference>
<feature type="domain" description="Methyltransferase" evidence="1">
    <location>
        <begin position="39"/>
        <end position="129"/>
    </location>
</feature>
<protein>
    <submittedName>
        <fullName evidence="2">SAM-dependent methyltransferase</fullName>
    </submittedName>
</protein>
<evidence type="ECO:0000313" key="3">
    <source>
        <dbReference type="Proteomes" id="UP000241507"/>
    </source>
</evidence>
<sequence>MVHSPDFDDDEILPEYLFRNFEEMPPIEQAALKLCKGKVLDVGCGAGSHALYLQNSEKLEVKAIDTSPRAIEITKKRGIYSAACINFFELENEKFDSMLFLMNGSGIIGKLENIPRFFKKCREILKETGKILMDSSDLVYLFDEKPAEHPYYGELQFSLSYKGESSSTFDWLYIDEEMLKFYAAKNKFSCKIVKRGEHFDYLAQLKPL</sequence>
<proteinExistence type="predicted"/>
<dbReference type="Gene3D" id="3.40.50.150">
    <property type="entry name" value="Vaccinia Virus protein VP39"/>
    <property type="match status" value="1"/>
</dbReference>
<dbReference type="CDD" id="cd02440">
    <property type="entry name" value="AdoMet_MTases"/>
    <property type="match status" value="1"/>
</dbReference>
<dbReference type="SUPFAM" id="SSF53335">
    <property type="entry name" value="S-adenosyl-L-methionine-dependent methyltransferases"/>
    <property type="match status" value="1"/>
</dbReference>
<evidence type="ECO:0000259" key="1">
    <source>
        <dbReference type="Pfam" id="PF13649"/>
    </source>
</evidence>
<dbReference type="AlphaFoldDB" id="A0A2R3ZB18"/>
<name>A0A2R3ZB18_9FLAO</name>
<dbReference type="KEGG" id="grs:C7S20_10945"/>
<dbReference type="GO" id="GO:0032259">
    <property type="term" value="P:methylation"/>
    <property type="evidence" value="ECO:0007669"/>
    <property type="project" value="UniProtKB-KW"/>
</dbReference>
<dbReference type="InterPro" id="IPR041698">
    <property type="entry name" value="Methyltransf_25"/>
</dbReference>
<dbReference type="InterPro" id="IPR029063">
    <property type="entry name" value="SAM-dependent_MTases_sf"/>
</dbReference>
<keyword evidence="2" id="KW-0489">Methyltransferase</keyword>
<dbReference type="EMBL" id="CP028136">
    <property type="protein sequence ID" value="AVR47441.1"/>
    <property type="molecule type" value="Genomic_DNA"/>
</dbReference>
<dbReference type="GO" id="GO:0008168">
    <property type="term" value="F:methyltransferase activity"/>
    <property type="evidence" value="ECO:0007669"/>
    <property type="project" value="UniProtKB-KW"/>
</dbReference>
<gene>
    <name evidence="2" type="ORF">C7S20_10945</name>
</gene>
<dbReference type="Pfam" id="PF13649">
    <property type="entry name" value="Methyltransf_25"/>
    <property type="match status" value="1"/>
</dbReference>
<reference evidence="3" key="1">
    <citation type="submission" date="2018-03" db="EMBL/GenBank/DDBJ databases">
        <title>Gramella fulva sp. nov., isolated from a dry surface of tidal flat.</title>
        <authorList>
            <person name="Hwang S.H."/>
            <person name="Hwang W.M."/>
            <person name="Kang K."/>
            <person name="Ahn T.-Y."/>
        </authorList>
    </citation>
    <scope>NUCLEOTIDE SEQUENCE [LARGE SCALE GENOMIC DNA]</scope>
    <source>
        <strain evidence="3">SH35</strain>
    </source>
</reference>